<feature type="domain" description="Wadjet protein JetD C-terminal" evidence="1">
    <location>
        <begin position="319"/>
        <end position="408"/>
    </location>
</feature>
<dbReference type="GO" id="GO:0003677">
    <property type="term" value="F:DNA binding"/>
    <property type="evidence" value="ECO:0007669"/>
    <property type="project" value="InterPro"/>
</dbReference>
<dbReference type="EMBL" id="CP007155">
    <property type="protein sequence ID" value="AHH98595.1"/>
    <property type="molecule type" value="Genomic_DNA"/>
</dbReference>
<organism evidence="2 3">
    <name type="scientific">Kutzneria albida DSM 43870</name>
    <dbReference type="NCBI Taxonomy" id="1449976"/>
    <lineage>
        <taxon>Bacteria</taxon>
        <taxon>Bacillati</taxon>
        <taxon>Actinomycetota</taxon>
        <taxon>Actinomycetes</taxon>
        <taxon>Pseudonocardiales</taxon>
        <taxon>Pseudonocardiaceae</taxon>
        <taxon>Kutzneria</taxon>
    </lineage>
</organism>
<dbReference type="Pfam" id="PF09983">
    <property type="entry name" value="JetD_C"/>
    <property type="match status" value="1"/>
</dbReference>
<dbReference type="KEGG" id="kal:KALB_5233"/>
<dbReference type="STRING" id="1449976.KALB_5233"/>
<dbReference type="HOGENOM" id="CLU_578610_0_0_11"/>
<name>W5WCW3_9PSEU</name>
<dbReference type="Proteomes" id="UP000019225">
    <property type="component" value="Chromosome"/>
</dbReference>
<evidence type="ECO:0000313" key="2">
    <source>
        <dbReference type="EMBL" id="AHH98595.1"/>
    </source>
</evidence>
<sequence>MADSSRSKGFYVGEAAGRVEVLLPDLPPDLAAFTVPKPPVEDSELAANWDIVIDRVPRDRKGRVKVTRVDILARGQQEFLAPPTWLEPRDLVWVLRTESTRLWTGMTSRFGEAAWETALELVRAGIGVLRCAVDGFDYSPKTFRLTEAWTAVAEDHVAELTGQRDPDEVRADLLDRVRPVSKLAGEYELLAAMPAGSPLRVPTGSHANTVVWSVYEAAIRAACVWIPDDARGKRHTAKALAGFSFLGTKEWTPERETAFANLVGTAFDLAVDDVDVEILMRGPLQWKIGRVVADARASEPWIGLPSAGLRLIGSFDTSGVRGVLVVENKDTFQKVCEKPEIVDRWLCVWGRGYASRGLEALLTRFDNVPLVAWCDLDADGIGIIANLSARLERVIPPVGMDVDLWAAGPYRRQKSSQLARGQVIGAKFAAEGPLALRALAERIAVTGEGREQETLYEEVLPGLADRLRAFE</sequence>
<gene>
    <name evidence="2" type="ORF">KALB_5233</name>
</gene>
<dbReference type="eggNOG" id="COG1697">
    <property type="taxonomic scope" value="Bacteria"/>
</dbReference>
<dbReference type="InterPro" id="IPR024534">
    <property type="entry name" value="JetD_C"/>
</dbReference>
<dbReference type="InterPro" id="IPR036078">
    <property type="entry name" value="Spo11/TopoVI_A_sf"/>
</dbReference>
<keyword evidence="3" id="KW-1185">Reference proteome</keyword>
<reference evidence="2 3" key="1">
    <citation type="journal article" date="2014" name="BMC Genomics">
        <title>Complete genome sequence of producer of the glycopeptide antibiotic Aculeximycin Kutzneria albida DSM 43870T, a representative of minor genus of Pseudonocardiaceae.</title>
        <authorList>
            <person name="Rebets Y."/>
            <person name="Tokovenko B."/>
            <person name="Lushchyk I."/>
            <person name="Ruckert C."/>
            <person name="Zaburannyi N."/>
            <person name="Bechthold A."/>
            <person name="Kalinowski J."/>
            <person name="Luzhetskyy A."/>
        </authorList>
    </citation>
    <scope>NUCLEOTIDE SEQUENCE [LARGE SCALE GENOMIC DNA]</scope>
    <source>
        <strain evidence="2">DSM 43870</strain>
    </source>
</reference>
<protein>
    <recommendedName>
        <fullName evidence="1">Wadjet protein JetD C-terminal domain-containing protein</fullName>
    </recommendedName>
</protein>
<dbReference type="SUPFAM" id="SSF56726">
    <property type="entry name" value="DNA topoisomerase IV, alpha subunit"/>
    <property type="match status" value="1"/>
</dbReference>
<dbReference type="GO" id="GO:0005694">
    <property type="term" value="C:chromosome"/>
    <property type="evidence" value="ECO:0007669"/>
    <property type="project" value="InterPro"/>
</dbReference>
<dbReference type="Gene3D" id="3.40.1360.10">
    <property type="match status" value="1"/>
</dbReference>
<proteinExistence type="predicted"/>
<dbReference type="AlphaFoldDB" id="W5WCW3"/>
<evidence type="ECO:0000259" key="1">
    <source>
        <dbReference type="Pfam" id="PF09983"/>
    </source>
</evidence>
<evidence type="ECO:0000313" key="3">
    <source>
        <dbReference type="Proteomes" id="UP000019225"/>
    </source>
</evidence>
<accession>W5WCW3</accession>